<feature type="transmembrane region" description="Helical" evidence="1">
    <location>
        <begin position="6"/>
        <end position="29"/>
    </location>
</feature>
<dbReference type="AlphaFoldDB" id="A0A163MWV3"/>
<sequence>MVQWSLYGLLAILAQTKFIVISTTFLLILYTRSMHFVYFVVGSCLTTLLAKALKRAFRQPRPHGLPGYGMPSTHSQAIAFFAAYFQCVTSAARNDDDDGKGLSWLVVNGVTLFALAVLWSRVRLQHHTVAQVLVGGLLGVLSALIWYSTWLTAIKPHVHPHTVYLFDKKLSLLE</sequence>
<proteinExistence type="predicted"/>
<dbReference type="InterPro" id="IPR036938">
    <property type="entry name" value="PAP2/HPO_sf"/>
</dbReference>
<dbReference type="SUPFAM" id="SSF48317">
    <property type="entry name" value="Acid phosphatase/Vanadium-dependent haloperoxidase"/>
    <property type="match status" value="1"/>
</dbReference>
<feature type="transmembrane region" description="Helical" evidence="1">
    <location>
        <begin position="104"/>
        <end position="122"/>
    </location>
</feature>
<evidence type="ECO:0000256" key="1">
    <source>
        <dbReference type="SAM" id="Phobius"/>
    </source>
</evidence>
<dbReference type="PANTHER" id="PTHR14969:SF13">
    <property type="entry name" value="AT30094P"/>
    <property type="match status" value="1"/>
</dbReference>
<dbReference type="EMBL" id="LT555132">
    <property type="protein sequence ID" value="SAM09541.1"/>
    <property type="molecule type" value="Genomic_DNA"/>
</dbReference>
<feature type="domain" description="Phosphatidic acid phosphatase type 2/haloperoxidase" evidence="2">
    <location>
        <begin position="36"/>
        <end position="147"/>
    </location>
</feature>
<dbReference type="InParanoid" id="A0A163MWV3"/>
<keyword evidence="4" id="KW-1185">Reference proteome</keyword>
<reference evidence="3" key="1">
    <citation type="submission" date="2016-04" db="EMBL/GenBank/DDBJ databases">
        <authorList>
            <person name="Evans L.H."/>
            <person name="Alamgir A."/>
            <person name="Owens N."/>
            <person name="Weber N.D."/>
            <person name="Virtaneva K."/>
            <person name="Barbian K."/>
            <person name="Babar A."/>
            <person name="Rosenke K."/>
        </authorList>
    </citation>
    <scope>NUCLEOTIDE SEQUENCE [LARGE SCALE GENOMIC DNA]</scope>
    <source>
        <strain evidence="3">CBS 101.48</strain>
    </source>
</reference>
<feature type="transmembrane region" description="Helical" evidence="1">
    <location>
        <begin position="36"/>
        <end position="53"/>
    </location>
</feature>
<keyword evidence="1" id="KW-0812">Transmembrane</keyword>
<dbReference type="Gene3D" id="1.20.144.10">
    <property type="entry name" value="Phosphatidic acid phosphatase type 2/haloperoxidase"/>
    <property type="match status" value="1"/>
</dbReference>
<evidence type="ECO:0000313" key="3">
    <source>
        <dbReference type="EMBL" id="SAM09541.1"/>
    </source>
</evidence>
<feature type="transmembrane region" description="Helical" evidence="1">
    <location>
        <begin position="73"/>
        <end position="92"/>
    </location>
</feature>
<gene>
    <name evidence="3" type="primary">ABSGL_15235.1 scaffold 16253</name>
</gene>
<keyword evidence="1" id="KW-0472">Membrane</keyword>
<dbReference type="PANTHER" id="PTHR14969">
    <property type="entry name" value="SPHINGOSINE-1-PHOSPHATE PHOSPHOHYDROLASE"/>
    <property type="match status" value="1"/>
</dbReference>
<dbReference type="Pfam" id="PF01569">
    <property type="entry name" value="PAP2"/>
    <property type="match status" value="1"/>
</dbReference>
<accession>A0A163MWV3</accession>
<protein>
    <recommendedName>
        <fullName evidence="2">Phosphatidic acid phosphatase type 2/haloperoxidase domain-containing protein</fullName>
    </recommendedName>
</protein>
<dbReference type="OrthoDB" id="302705at2759"/>
<dbReference type="InterPro" id="IPR000326">
    <property type="entry name" value="PAP2/HPO"/>
</dbReference>
<dbReference type="GO" id="GO:0042392">
    <property type="term" value="F:sphingosine-1-phosphate phosphatase activity"/>
    <property type="evidence" value="ECO:0007669"/>
    <property type="project" value="TreeGrafter"/>
</dbReference>
<feature type="transmembrane region" description="Helical" evidence="1">
    <location>
        <begin position="128"/>
        <end position="147"/>
    </location>
</feature>
<evidence type="ECO:0000313" key="4">
    <source>
        <dbReference type="Proteomes" id="UP000078561"/>
    </source>
</evidence>
<dbReference type="OMA" id="VWLGHHT"/>
<evidence type="ECO:0000259" key="2">
    <source>
        <dbReference type="SMART" id="SM00014"/>
    </source>
</evidence>
<dbReference type="Proteomes" id="UP000078561">
    <property type="component" value="Unassembled WGS sequence"/>
</dbReference>
<name>A0A163MWV3_ABSGL</name>
<organism evidence="3">
    <name type="scientific">Absidia glauca</name>
    <name type="common">Pin mould</name>
    <dbReference type="NCBI Taxonomy" id="4829"/>
    <lineage>
        <taxon>Eukaryota</taxon>
        <taxon>Fungi</taxon>
        <taxon>Fungi incertae sedis</taxon>
        <taxon>Mucoromycota</taxon>
        <taxon>Mucoromycotina</taxon>
        <taxon>Mucoromycetes</taxon>
        <taxon>Mucorales</taxon>
        <taxon>Cunninghamellaceae</taxon>
        <taxon>Absidia</taxon>
    </lineage>
</organism>
<dbReference type="SMART" id="SM00014">
    <property type="entry name" value="acidPPc"/>
    <property type="match status" value="1"/>
</dbReference>
<dbReference type="STRING" id="4829.A0A163MWV3"/>
<keyword evidence="1" id="KW-1133">Transmembrane helix</keyword>